<dbReference type="KEGG" id="lck:HN018_05370"/>
<evidence type="ECO:0000313" key="2">
    <source>
        <dbReference type="EMBL" id="QKE89552.1"/>
    </source>
</evidence>
<gene>
    <name evidence="2" type="ORF">HN018_05370</name>
</gene>
<name>A0A6M8HMH9_9PROT</name>
<dbReference type="Proteomes" id="UP000500767">
    <property type="component" value="Chromosome"/>
</dbReference>
<dbReference type="RefSeq" id="WP_171834544.1">
    <property type="nucleotide sequence ID" value="NZ_CP053708.1"/>
</dbReference>
<dbReference type="EMBL" id="CP053708">
    <property type="protein sequence ID" value="QKE89552.1"/>
    <property type="molecule type" value="Genomic_DNA"/>
</dbReference>
<keyword evidence="3" id="KW-1185">Reference proteome</keyword>
<feature type="signal peptide" evidence="1">
    <location>
        <begin position="1"/>
        <end position="23"/>
    </location>
</feature>
<dbReference type="AlphaFoldDB" id="A0A6M8HMH9"/>
<reference evidence="2 3" key="1">
    <citation type="journal article" date="2014" name="World J. Microbiol. Biotechnol.">
        <title>Biodiversity and physiological characteristics of Antarctic and Arctic lichens-associated bacteria.</title>
        <authorList>
            <person name="Lee Y.M."/>
            <person name="Kim E.H."/>
            <person name="Lee H.K."/>
            <person name="Hong S.G."/>
        </authorList>
    </citation>
    <scope>NUCLEOTIDE SEQUENCE [LARGE SCALE GENOMIC DNA]</scope>
    <source>
        <strain evidence="2 3">PAMC 26569</strain>
    </source>
</reference>
<dbReference type="InterPro" id="IPR011051">
    <property type="entry name" value="RmlC_Cupin_sf"/>
</dbReference>
<protein>
    <submittedName>
        <fullName evidence="2">Cupin domain-containing protein</fullName>
    </submittedName>
</protein>
<proteinExistence type="predicted"/>
<feature type="chain" id="PRO_5026953891" evidence="1">
    <location>
        <begin position="24"/>
        <end position="169"/>
    </location>
</feature>
<sequence length="169" mass="18434">MRRMIGAVATGLLLVATTRIAPAATPEIPYWDNWTDSAGISHLTRCKLHRFALESVSKPATPEWRDRQQAGAKTILNHVEPPGWVSGWHENPAIQWIMPVSGTWFVQAMDGSQATVGPGEIVVGEDQHARADAAGHKGHLARNPGSVPVSLMIVQMMDLPQTGKPCRFE</sequence>
<dbReference type="SUPFAM" id="SSF51182">
    <property type="entry name" value="RmlC-like cupins"/>
    <property type="match status" value="1"/>
</dbReference>
<organism evidence="2 3">
    <name type="scientific">Lichenicola cladoniae</name>
    <dbReference type="NCBI Taxonomy" id="1484109"/>
    <lineage>
        <taxon>Bacteria</taxon>
        <taxon>Pseudomonadati</taxon>
        <taxon>Pseudomonadota</taxon>
        <taxon>Alphaproteobacteria</taxon>
        <taxon>Acetobacterales</taxon>
        <taxon>Acetobacteraceae</taxon>
        <taxon>Lichenicola</taxon>
    </lineage>
</organism>
<evidence type="ECO:0000256" key="1">
    <source>
        <dbReference type="SAM" id="SignalP"/>
    </source>
</evidence>
<accession>A0A6M8HMH9</accession>
<keyword evidence="1" id="KW-0732">Signal</keyword>
<evidence type="ECO:0000313" key="3">
    <source>
        <dbReference type="Proteomes" id="UP000500767"/>
    </source>
</evidence>